<organism evidence="1 2">
    <name type="scientific">Paraburkholderia terrae</name>
    <dbReference type="NCBI Taxonomy" id="311230"/>
    <lineage>
        <taxon>Bacteria</taxon>
        <taxon>Pseudomonadati</taxon>
        <taxon>Pseudomonadota</taxon>
        <taxon>Betaproteobacteria</taxon>
        <taxon>Burkholderiales</taxon>
        <taxon>Burkholderiaceae</taxon>
        <taxon>Paraburkholderia</taxon>
    </lineage>
</organism>
<accession>A0ABM7TXQ4</accession>
<dbReference type="Proteomes" id="UP001319874">
    <property type="component" value="Chromosome 3"/>
</dbReference>
<dbReference type="RefSeq" id="WP_229515784.1">
    <property type="nucleotide sequence ID" value="NZ_AP024957.1"/>
</dbReference>
<gene>
    <name evidence="1" type="ORF">PTKU64_75480</name>
</gene>
<evidence type="ECO:0000313" key="1">
    <source>
        <dbReference type="EMBL" id="BCZ83873.1"/>
    </source>
</evidence>
<proteinExistence type="predicted"/>
<dbReference type="EMBL" id="AP024957">
    <property type="protein sequence ID" value="BCZ83873.1"/>
    <property type="molecule type" value="Genomic_DNA"/>
</dbReference>
<sequence>MVVLFKSIQSQIGSGANETAASLSSRFNEWTARHEQVAKPISGIELMHRIRKGQFDLSKLQRAAIPLYLLFTPQPIEPDTFFLKRDPTGFRFPNRIDGVPGSNSLRAPCSLAQRFAEVNFSSI</sequence>
<name>A0ABM7TXQ4_9BURK</name>
<reference evidence="1 2" key="1">
    <citation type="journal article" date="2022" name="Front. Microbiol.">
        <title>Identification and characterization of a novel class of self-sufficient cytochrome P450 hydroxylase involved in cyclohexanecarboxylate degradation in Paraburkholderia terrae strain KU-64.</title>
        <authorList>
            <person name="Yamamoto T."/>
            <person name="Hasegawa Y."/>
            <person name="Iwaki H."/>
        </authorList>
    </citation>
    <scope>NUCLEOTIDE SEQUENCE [LARGE SCALE GENOMIC DNA]</scope>
    <source>
        <strain evidence="1 2">KU-64</strain>
    </source>
</reference>
<keyword evidence="2" id="KW-1185">Reference proteome</keyword>
<protein>
    <submittedName>
        <fullName evidence="1">Uncharacterized protein</fullName>
    </submittedName>
</protein>
<evidence type="ECO:0000313" key="2">
    <source>
        <dbReference type="Proteomes" id="UP001319874"/>
    </source>
</evidence>